<keyword evidence="4" id="KW-1185">Reference proteome</keyword>
<comment type="caution">
    <text evidence="3">The sequence shown here is derived from an EMBL/GenBank/DDBJ whole genome shotgun (WGS) entry which is preliminary data.</text>
</comment>
<dbReference type="EMBL" id="PDUG01000005">
    <property type="protein sequence ID" value="PIC23776.1"/>
    <property type="molecule type" value="Genomic_DNA"/>
</dbReference>
<evidence type="ECO:0000259" key="2">
    <source>
        <dbReference type="Pfam" id="PF13358"/>
    </source>
</evidence>
<name>A0A2G5T9N6_9PELO</name>
<dbReference type="InterPro" id="IPR036397">
    <property type="entry name" value="RNaseH_sf"/>
</dbReference>
<reference evidence="4" key="1">
    <citation type="submission" date="2017-10" db="EMBL/GenBank/DDBJ databases">
        <title>Rapid genome shrinkage in a self-fertile nematode reveals novel sperm competition proteins.</title>
        <authorList>
            <person name="Yin D."/>
            <person name="Schwarz E.M."/>
            <person name="Thomas C.G."/>
            <person name="Felde R.L."/>
            <person name="Korf I.F."/>
            <person name="Cutter A.D."/>
            <person name="Schartner C.M."/>
            <person name="Ralston E.J."/>
            <person name="Meyer B.J."/>
            <person name="Haag E.S."/>
        </authorList>
    </citation>
    <scope>NUCLEOTIDE SEQUENCE [LARGE SCALE GENOMIC DNA]</scope>
    <source>
        <strain evidence="4">JU1422</strain>
    </source>
</reference>
<dbReference type="GO" id="GO:0003676">
    <property type="term" value="F:nucleic acid binding"/>
    <property type="evidence" value="ECO:0007669"/>
    <property type="project" value="InterPro"/>
</dbReference>
<sequence length="344" mass="39514">MVAASPHRTSIIELFKRGTPVVDIAKKLHVHRKLVHRTIGRFCRTRNEKDLPRSGRPVSVTSHQVVRAVKERIRRNPERSMRRLATDFKMSEGSMRNIVKKRLGLTPYKITKGAFLTEKNKKLRLQKAKQLLRCTRLGTHMKTLFTDEKIFTVEANKNGQNHRILAKDIKSACQRGKILNRTSHPVSVMVFAGVTANGKTPLVFVDLGAKINKEYYIKRILEDEVLPWSQAHFGNQHWVFQQDGAPAHRAKITQEWCKTHFPDFIQAQNWPASSPDLNPMDYSVWGYLTQKVSTRNYPNLNSLKCALQKAWDEIDNNYLRAVVAAYPKRLRAVIKAKGGRIENC</sequence>
<dbReference type="Gene3D" id="3.30.420.10">
    <property type="entry name" value="Ribonuclease H-like superfamily/Ribonuclease H"/>
    <property type="match status" value="1"/>
</dbReference>
<dbReference type="Proteomes" id="UP000230233">
    <property type="component" value="Chromosome V"/>
</dbReference>
<evidence type="ECO:0000313" key="4">
    <source>
        <dbReference type="Proteomes" id="UP000230233"/>
    </source>
</evidence>
<dbReference type="PANTHER" id="PTHR46068">
    <property type="entry name" value="PROTEIN CBG27172"/>
    <property type="match status" value="1"/>
</dbReference>
<organism evidence="3 4">
    <name type="scientific">Caenorhabditis nigoni</name>
    <dbReference type="NCBI Taxonomy" id="1611254"/>
    <lineage>
        <taxon>Eukaryota</taxon>
        <taxon>Metazoa</taxon>
        <taxon>Ecdysozoa</taxon>
        <taxon>Nematoda</taxon>
        <taxon>Chromadorea</taxon>
        <taxon>Rhabditida</taxon>
        <taxon>Rhabditina</taxon>
        <taxon>Rhabditomorpha</taxon>
        <taxon>Rhabditoidea</taxon>
        <taxon>Rhabditidae</taxon>
        <taxon>Peloderinae</taxon>
        <taxon>Caenorhabditis</taxon>
    </lineage>
</organism>
<protein>
    <recommendedName>
        <fullName evidence="2">Tc1-like transposase DDE domain-containing protein</fullName>
    </recommendedName>
</protein>
<dbReference type="AlphaFoldDB" id="A0A2G5T9N6"/>
<dbReference type="Pfam" id="PF13358">
    <property type="entry name" value="DDE_3"/>
    <property type="match status" value="1"/>
</dbReference>
<proteinExistence type="predicted"/>
<evidence type="ECO:0000313" key="3">
    <source>
        <dbReference type="EMBL" id="PIC23776.1"/>
    </source>
</evidence>
<comment type="subcellular location">
    <subcellularLocation>
        <location evidence="1">Nucleus</location>
    </subcellularLocation>
</comment>
<dbReference type="STRING" id="1611254.A0A2G5T9N6"/>
<dbReference type="SUPFAM" id="SSF46689">
    <property type="entry name" value="Homeodomain-like"/>
    <property type="match status" value="1"/>
</dbReference>
<gene>
    <name evidence="3" type="primary">Cnig_chr_V.g17354</name>
    <name evidence="3" type="ORF">B9Z55_017354</name>
</gene>
<evidence type="ECO:0000256" key="1">
    <source>
        <dbReference type="ARBA" id="ARBA00004123"/>
    </source>
</evidence>
<dbReference type="InterPro" id="IPR009057">
    <property type="entry name" value="Homeodomain-like_sf"/>
</dbReference>
<dbReference type="PANTHER" id="PTHR46068:SF1">
    <property type="entry name" value="TRANSPOSASE IS30-LIKE HTH DOMAIN-CONTAINING PROTEIN"/>
    <property type="match status" value="1"/>
</dbReference>
<dbReference type="InterPro" id="IPR038717">
    <property type="entry name" value="Tc1-like_DDE_dom"/>
</dbReference>
<dbReference type="OrthoDB" id="7951431at2759"/>
<dbReference type="GO" id="GO:0005634">
    <property type="term" value="C:nucleus"/>
    <property type="evidence" value="ECO:0007669"/>
    <property type="project" value="UniProtKB-SubCell"/>
</dbReference>
<accession>A0A2G5T9N6</accession>
<feature type="domain" description="Tc1-like transposase DDE" evidence="2">
    <location>
        <begin position="181"/>
        <end position="304"/>
    </location>
</feature>